<dbReference type="EMBL" id="SWBM01000001">
    <property type="protein sequence ID" value="TKC19822.1"/>
    <property type="molecule type" value="Genomic_DNA"/>
</dbReference>
<dbReference type="OrthoDB" id="9808813at2"/>
<evidence type="ECO:0000256" key="4">
    <source>
        <dbReference type="ARBA" id="ARBA00022490"/>
    </source>
</evidence>
<keyword evidence="10 15" id="KW-0460">Magnesium</keyword>
<comment type="catalytic activity">
    <reaction evidence="14 15">
        <text>DNA(n) + a 2'-deoxyribonucleoside 5'-triphosphate = DNA(n+1) + diphosphate</text>
        <dbReference type="Rhea" id="RHEA:22508"/>
        <dbReference type="Rhea" id="RHEA-COMP:17339"/>
        <dbReference type="Rhea" id="RHEA-COMP:17340"/>
        <dbReference type="ChEBI" id="CHEBI:33019"/>
        <dbReference type="ChEBI" id="CHEBI:61560"/>
        <dbReference type="ChEBI" id="CHEBI:173112"/>
        <dbReference type="EC" id="2.7.7.7"/>
    </reaction>
</comment>
<comment type="subcellular location">
    <subcellularLocation>
        <location evidence="1 15">Cytoplasm</location>
    </subcellularLocation>
</comment>
<dbReference type="Gene3D" id="3.40.1170.60">
    <property type="match status" value="1"/>
</dbReference>
<dbReference type="CDD" id="cd03586">
    <property type="entry name" value="PolY_Pol_IV_kappa"/>
    <property type="match status" value="1"/>
</dbReference>
<dbReference type="Pfam" id="PF11798">
    <property type="entry name" value="IMS_HHH"/>
    <property type="match status" value="1"/>
</dbReference>
<dbReference type="InterPro" id="IPR022880">
    <property type="entry name" value="DNApol_IV"/>
</dbReference>
<dbReference type="GO" id="GO:0006281">
    <property type="term" value="P:DNA repair"/>
    <property type="evidence" value="ECO:0007669"/>
    <property type="project" value="UniProtKB-UniRule"/>
</dbReference>
<keyword evidence="11 15" id="KW-0239">DNA-directed DNA polymerase</keyword>
<evidence type="ECO:0000256" key="1">
    <source>
        <dbReference type="ARBA" id="ARBA00004496"/>
    </source>
</evidence>
<dbReference type="Gene3D" id="1.10.150.20">
    <property type="entry name" value="5' to 3' exonuclease, C-terminal subdomain"/>
    <property type="match status" value="1"/>
</dbReference>
<feature type="binding site" evidence="15">
    <location>
        <position position="112"/>
    </location>
    <ligand>
        <name>Mg(2+)</name>
        <dbReference type="ChEBI" id="CHEBI:18420"/>
    </ligand>
</feature>
<comment type="caution">
    <text evidence="17">The sequence shown here is derived from an EMBL/GenBank/DDBJ whole genome shotgun (WGS) entry which is preliminary data.</text>
</comment>
<dbReference type="NCBIfam" id="NF002492">
    <property type="entry name" value="PRK01810.1"/>
    <property type="match status" value="1"/>
</dbReference>
<evidence type="ECO:0000256" key="5">
    <source>
        <dbReference type="ARBA" id="ARBA00022679"/>
    </source>
</evidence>
<dbReference type="PROSITE" id="PS50173">
    <property type="entry name" value="UMUC"/>
    <property type="match status" value="1"/>
</dbReference>
<evidence type="ECO:0000256" key="15">
    <source>
        <dbReference type="HAMAP-Rule" id="MF_01113"/>
    </source>
</evidence>
<keyword evidence="8 15" id="KW-0479">Metal-binding</keyword>
<keyword evidence="3 15" id="KW-0515">Mutator protein</keyword>
<evidence type="ECO:0000259" key="16">
    <source>
        <dbReference type="PROSITE" id="PS50173"/>
    </source>
</evidence>
<keyword evidence="18" id="KW-1185">Reference proteome</keyword>
<protein>
    <recommendedName>
        <fullName evidence="15">DNA polymerase IV</fullName>
        <shortName evidence="15">Pol IV</shortName>
        <ecNumber evidence="15">2.7.7.7</ecNumber>
    </recommendedName>
</protein>
<evidence type="ECO:0000256" key="13">
    <source>
        <dbReference type="ARBA" id="ARBA00023204"/>
    </source>
</evidence>
<evidence type="ECO:0000256" key="11">
    <source>
        <dbReference type="ARBA" id="ARBA00022932"/>
    </source>
</evidence>
<dbReference type="HAMAP" id="MF_01113">
    <property type="entry name" value="DNApol_IV"/>
    <property type="match status" value="1"/>
</dbReference>
<comment type="cofactor">
    <cofactor evidence="15">
        <name>Mg(2+)</name>
        <dbReference type="ChEBI" id="CHEBI:18420"/>
    </cofactor>
    <text evidence="15">Binds 2 magnesium ions per subunit.</text>
</comment>
<evidence type="ECO:0000256" key="3">
    <source>
        <dbReference type="ARBA" id="ARBA00022457"/>
    </source>
</evidence>
<keyword evidence="9 15" id="KW-0227">DNA damage</keyword>
<keyword evidence="4 15" id="KW-0963">Cytoplasm</keyword>
<dbReference type="RefSeq" id="WP_136830723.1">
    <property type="nucleotide sequence ID" value="NZ_SWBM01000001.1"/>
</dbReference>
<proteinExistence type="inferred from homology"/>
<sequence>MKDMYPKNGRVILHVDMNSFYASVEMAYDPSLKGKPLAIAGNPEERRGIIVTCSYEARKFGVKTTMPLWEAKKLCPNLIVKKPDFERYRAASMGMFELLNQFSKLVEPVSIDEGYVDITDSHELGSPLEIAEQIQKQLIRQLDLPCSIGIAPNKFLAKMASDMKKPLGITVLRKRDIPTVLWPMEAGEMHGVGKKTAEKLKNIGVHTIADLAKANEIQLKSLLGINGIRLKERANGVDNRLVDPDAISEFKSIGNSTTLPKDISNQQELFKVLDRLAEKVSVRLKRKKVMATTLSITIRYKDRHTITRSKKLLNPVSTQDEILKMAKQIFVSHWTGHPVRLLGITGTDLVENDQAVKQLDLFSYEKDAKKEPLINTVSKLKEKFGAHIIEQASNLSNDKKQQIGTETSFNKDFLQVEKMKKQDD</sequence>
<evidence type="ECO:0000256" key="2">
    <source>
        <dbReference type="ARBA" id="ARBA00010945"/>
    </source>
</evidence>
<keyword evidence="7 15" id="KW-0235">DNA replication</keyword>
<dbReference type="GO" id="GO:0003684">
    <property type="term" value="F:damaged DNA binding"/>
    <property type="evidence" value="ECO:0007669"/>
    <property type="project" value="InterPro"/>
</dbReference>
<dbReference type="Pfam" id="PF11799">
    <property type="entry name" value="IMS_C"/>
    <property type="match status" value="1"/>
</dbReference>
<dbReference type="InterPro" id="IPR024728">
    <property type="entry name" value="PolY_HhH_motif"/>
</dbReference>
<dbReference type="FunFam" id="1.10.150.20:FF:000061">
    <property type="entry name" value="DNA polymerase IV"/>
    <property type="match status" value="1"/>
</dbReference>
<evidence type="ECO:0000256" key="12">
    <source>
        <dbReference type="ARBA" id="ARBA00023125"/>
    </source>
</evidence>
<keyword evidence="12 15" id="KW-0238">DNA-binding</keyword>
<dbReference type="GO" id="GO:0003887">
    <property type="term" value="F:DNA-directed DNA polymerase activity"/>
    <property type="evidence" value="ECO:0007669"/>
    <property type="project" value="UniProtKB-UniRule"/>
</dbReference>
<dbReference type="GO" id="GO:0042276">
    <property type="term" value="P:error-prone translesion synthesis"/>
    <property type="evidence" value="ECO:0007669"/>
    <property type="project" value="TreeGrafter"/>
</dbReference>
<comment type="function">
    <text evidence="15">Poorly processive, error-prone DNA polymerase involved in untargeted mutagenesis. Copies undamaged DNA at stalled replication forks, which arise in vivo from mismatched or misaligned primer ends. These misaligned primers can be extended by PolIV. Exhibits no 3'-5' exonuclease (proofreading) activity. May be involved in translesional synthesis, in conjunction with the beta clamp from PolIII.</text>
</comment>
<dbReference type="AlphaFoldDB" id="A0A4U1DB76"/>
<keyword evidence="13 15" id="KW-0234">DNA repair</keyword>
<comment type="subunit">
    <text evidence="15">Monomer.</text>
</comment>
<feature type="site" description="Substrate discrimination" evidence="15">
    <location>
        <position position="21"/>
    </location>
</feature>
<dbReference type="PANTHER" id="PTHR11076">
    <property type="entry name" value="DNA REPAIR POLYMERASE UMUC / TRANSFERASE FAMILY MEMBER"/>
    <property type="match status" value="1"/>
</dbReference>
<dbReference type="NCBIfam" id="NF002677">
    <property type="entry name" value="PRK02406.1"/>
    <property type="match status" value="1"/>
</dbReference>
<feature type="active site" evidence="15">
    <location>
        <position position="113"/>
    </location>
</feature>
<feature type="domain" description="UmuC" evidence="16">
    <location>
        <begin position="12"/>
        <end position="193"/>
    </location>
</feature>
<dbReference type="Proteomes" id="UP000307756">
    <property type="component" value="Unassembled WGS sequence"/>
</dbReference>
<keyword evidence="6 15" id="KW-0548">Nucleotidyltransferase</keyword>
<dbReference type="EC" id="2.7.7.7" evidence="15"/>
<dbReference type="InterPro" id="IPR017961">
    <property type="entry name" value="DNA_pol_Y-fam_little_finger"/>
</dbReference>
<dbReference type="InterPro" id="IPR050116">
    <property type="entry name" value="DNA_polymerase-Y"/>
</dbReference>
<accession>A0A4U1DB76</accession>
<organism evidence="17 18">
    <name type="scientific">Robertmurraya kyonggiensis</name>
    <dbReference type="NCBI Taxonomy" id="1037680"/>
    <lineage>
        <taxon>Bacteria</taxon>
        <taxon>Bacillati</taxon>
        <taxon>Bacillota</taxon>
        <taxon>Bacilli</taxon>
        <taxon>Bacillales</taxon>
        <taxon>Bacillaceae</taxon>
        <taxon>Robertmurraya</taxon>
    </lineage>
</organism>
<reference evidence="17 18" key="1">
    <citation type="journal article" date="2011" name="J. Microbiol.">
        <title>Bacillus kyonggiensis sp. nov., isolated from soil of a lettuce field.</title>
        <authorList>
            <person name="Dong K."/>
            <person name="Lee S."/>
        </authorList>
    </citation>
    <scope>NUCLEOTIDE SEQUENCE [LARGE SCALE GENOMIC DNA]</scope>
    <source>
        <strain evidence="17 18">NB22</strain>
    </source>
</reference>
<dbReference type="SUPFAM" id="SSF56672">
    <property type="entry name" value="DNA/RNA polymerases"/>
    <property type="match status" value="1"/>
</dbReference>
<dbReference type="SUPFAM" id="SSF100879">
    <property type="entry name" value="Lesion bypass DNA polymerase (Y-family), little finger domain"/>
    <property type="match status" value="1"/>
</dbReference>
<dbReference type="Gene3D" id="3.30.1490.100">
    <property type="entry name" value="DNA polymerase, Y-family, little finger domain"/>
    <property type="match status" value="1"/>
</dbReference>
<name>A0A4U1DB76_9BACI</name>
<dbReference type="GO" id="GO:0006261">
    <property type="term" value="P:DNA-templated DNA replication"/>
    <property type="evidence" value="ECO:0007669"/>
    <property type="project" value="UniProtKB-UniRule"/>
</dbReference>
<dbReference type="InterPro" id="IPR043502">
    <property type="entry name" value="DNA/RNA_pol_sf"/>
</dbReference>
<evidence type="ECO:0000313" key="18">
    <source>
        <dbReference type="Proteomes" id="UP000307756"/>
    </source>
</evidence>
<gene>
    <name evidence="15" type="primary">dinB</name>
    <name evidence="17" type="ORF">FA727_09885</name>
</gene>
<dbReference type="GO" id="GO:0000287">
    <property type="term" value="F:magnesium ion binding"/>
    <property type="evidence" value="ECO:0007669"/>
    <property type="project" value="UniProtKB-UniRule"/>
</dbReference>
<keyword evidence="5 15" id="KW-0808">Transferase</keyword>
<evidence type="ECO:0000256" key="14">
    <source>
        <dbReference type="ARBA" id="ARBA00049244"/>
    </source>
</evidence>
<dbReference type="InterPro" id="IPR001126">
    <property type="entry name" value="UmuC"/>
</dbReference>
<feature type="binding site" evidence="15">
    <location>
        <position position="16"/>
    </location>
    <ligand>
        <name>Mg(2+)</name>
        <dbReference type="ChEBI" id="CHEBI:18420"/>
    </ligand>
</feature>
<evidence type="ECO:0000256" key="9">
    <source>
        <dbReference type="ARBA" id="ARBA00022763"/>
    </source>
</evidence>
<dbReference type="InterPro" id="IPR043128">
    <property type="entry name" value="Rev_trsase/Diguanyl_cyclase"/>
</dbReference>
<evidence type="ECO:0000256" key="10">
    <source>
        <dbReference type="ARBA" id="ARBA00022842"/>
    </source>
</evidence>
<dbReference type="Pfam" id="PF00817">
    <property type="entry name" value="IMS"/>
    <property type="match status" value="1"/>
</dbReference>
<evidence type="ECO:0000256" key="7">
    <source>
        <dbReference type="ARBA" id="ARBA00022705"/>
    </source>
</evidence>
<dbReference type="Gene3D" id="3.30.70.270">
    <property type="match status" value="1"/>
</dbReference>
<evidence type="ECO:0000256" key="8">
    <source>
        <dbReference type="ARBA" id="ARBA00022723"/>
    </source>
</evidence>
<dbReference type="GO" id="GO:0005829">
    <property type="term" value="C:cytosol"/>
    <property type="evidence" value="ECO:0007669"/>
    <property type="project" value="TreeGrafter"/>
</dbReference>
<dbReference type="InterPro" id="IPR036775">
    <property type="entry name" value="DNA_pol_Y-fam_lit_finger_sf"/>
</dbReference>
<dbReference type="GO" id="GO:0009432">
    <property type="term" value="P:SOS response"/>
    <property type="evidence" value="ECO:0007669"/>
    <property type="project" value="TreeGrafter"/>
</dbReference>
<evidence type="ECO:0000256" key="6">
    <source>
        <dbReference type="ARBA" id="ARBA00022695"/>
    </source>
</evidence>
<dbReference type="FunFam" id="3.40.1170.60:FF:000001">
    <property type="entry name" value="DNA polymerase IV"/>
    <property type="match status" value="1"/>
</dbReference>
<evidence type="ECO:0000313" key="17">
    <source>
        <dbReference type="EMBL" id="TKC19822.1"/>
    </source>
</evidence>
<dbReference type="PANTHER" id="PTHR11076:SF33">
    <property type="entry name" value="DNA POLYMERASE KAPPA"/>
    <property type="match status" value="1"/>
</dbReference>
<comment type="similarity">
    <text evidence="2 15">Belongs to the DNA polymerase type-Y family.</text>
</comment>